<name>A0ABQ8WRV0_PENCH</name>
<protein>
    <submittedName>
        <fullName evidence="1">Uncharacterized protein</fullName>
    </submittedName>
</protein>
<comment type="caution">
    <text evidence="1">The sequence shown here is derived from an EMBL/GenBank/DDBJ whole genome shotgun (WGS) entry which is preliminary data.</text>
</comment>
<gene>
    <name evidence="1" type="ORF">N7505_003947</name>
</gene>
<accession>A0ABQ8WRV0</accession>
<reference evidence="1 2" key="1">
    <citation type="journal article" date="2023" name="IMA Fungus">
        <title>Comparative genomic study of the Penicillium genus elucidates a diverse pangenome and 15 lateral gene transfer events.</title>
        <authorList>
            <person name="Petersen C."/>
            <person name="Sorensen T."/>
            <person name="Nielsen M.R."/>
            <person name="Sondergaard T.E."/>
            <person name="Sorensen J.L."/>
            <person name="Fitzpatrick D.A."/>
            <person name="Frisvad J.C."/>
            <person name="Nielsen K.L."/>
        </authorList>
    </citation>
    <scope>NUCLEOTIDE SEQUENCE [LARGE SCALE GENOMIC DNA]</scope>
    <source>
        <strain evidence="1 2">IBT 3361</strain>
    </source>
</reference>
<dbReference type="EMBL" id="JAPVEB010000002">
    <property type="protein sequence ID" value="KAJ5275402.1"/>
    <property type="molecule type" value="Genomic_DNA"/>
</dbReference>
<proteinExistence type="predicted"/>
<organism evidence="1 2">
    <name type="scientific">Penicillium chrysogenum</name>
    <name type="common">Penicillium notatum</name>
    <dbReference type="NCBI Taxonomy" id="5076"/>
    <lineage>
        <taxon>Eukaryota</taxon>
        <taxon>Fungi</taxon>
        <taxon>Dikarya</taxon>
        <taxon>Ascomycota</taxon>
        <taxon>Pezizomycotina</taxon>
        <taxon>Eurotiomycetes</taxon>
        <taxon>Eurotiomycetidae</taxon>
        <taxon>Eurotiales</taxon>
        <taxon>Aspergillaceae</taxon>
        <taxon>Penicillium</taxon>
        <taxon>Penicillium chrysogenum species complex</taxon>
    </lineage>
</organism>
<keyword evidence="2" id="KW-1185">Reference proteome</keyword>
<sequence length="87" mass="10353">MFDDKPTEYPESMKPTDDFYFYLCNAGAQGKPYHSLKFELGIRLTERLMTAAELEFDGEWIPFEESAMFCAYEAKRLDLEREQEFSW</sequence>
<evidence type="ECO:0000313" key="1">
    <source>
        <dbReference type="EMBL" id="KAJ5275402.1"/>
    </source>
</evidence>
<dbReference type="Proteomes" id="UP001220256">
    <property type="component" value="Unassembled WGS sequence"/>
</dbReference>
<evidence type="ECO:0000313" key="2">
    <source>
        <dbReference type="Proteomes" id="UP001220256"/>
    </source>
</evidence>